<name>A0A8S9Y8K1_9TREM</name>
<organism evidence="10 11">
    <name type="scientific">Paragonimus skrjabini miyazakii</name>
    <dbReference type="NCBI Taxonomy" id="59628"/>
    <lineage>
        <taxon>Eukaryota</taxon>
        <taxon>Metazoa</taxon>
        <taxon>Spiralia</taxon>
        <taxon>Lophotrochozoa</taxon>
        <taxon>Platyhelminthes</taxon>
        <taxon>Trematoda</taxon>
        <taxon>Digenea</taxon>
        <taxon>Plagiorchiida</taxon>
        <taxon>Troglotremata</taxon>
        <taxon>Troglotrematidae</taxon>
        <taxon>Paragonimus</taxon>
    </lineage>
</organism>
<dbReference type="Proteomes" id="UP000822476">
    <property type="component" value="Unassembled WGS sequence"/>
</dbReference>
<dbReference type="InterPro" id="IPR000210">
    <property type="entry name" value="BTB/POZ_dom"/>
</dbReference>
<evidence type="ECO:0000256" key="3">
    <source>
        <dbReference type="ARBA" id="ARBA00022763"/>
    </source>
</evidence>
<dbReference type="CDD" id="cd22999">
    <property type="entry name" value="SAP_SLX4"/>
    <property type="match status" value="1"/>
</dbReference>
<proteinExistence type="inferred from homology"/>
<dbReference type="OrthoDB" id="5576441at2759"/>
<dbReference type="PANTHER" id="PTHR21541:SF3">
    <property type="entry name" value="STRUCTURE-SPECIFIC ENDONUCLEASE SUBUNIT SLX4"/>
    <property type="match status" value="1"/>
</dbReference>
<comment type="caution">
    <text evidence="10">The sequence shown here is derived from an EMBL/GenBank/DDBJ whole genome shotgun (WGS) entry which is preliminary data.</text>
</comment>
<dbReference type="SUPFAM" id="SSF54695">
    <property type="entry name" value="POZ domain"/>
    <property type="match status" value="1"/>
</dbReference>
<dbReference type="GO" id="GO:0006281">
    <property type="term" value="P:DNA repair"/>
    <property type="evidence" value="ECO:0007669"/>
    <property type="project" value="UniProtKB-KW"/>
</dbReference>
<sequence length="830" mass="91821">MMLGCPLCLTDFKQWNNGRKQLHLNACCEQAVATCLVCPACHKSFCGQPSRAHLKQCASRLNMQLIDLMTLSEVKPQPRFHSTEMKHYIPAVLTGKDGNVDEDMHTAFALSLSTSEEDKRRRSEAELAQKLRPTDFGPPSHLLLTEAQRQAIFSDRLANILLQIRKPILSNDYSTKIVSRTSRKFGPPVLWPLASGDPYIEDSTSIGARPPDEARTIDLYYVQSLVPPLSPAKSTWGDRVLMDSVKPNLNESKGFVPEDSTQAPLTPIKLSCYQNNSFTSMVGKTLCSDATLVVKDGKCVPVHRFVFASWGILEAVFPGDSNSVSVSEVTCDELLRLLFVLYSGDENSLGEQSRSLNESSLRLLTRWGLNVRAAVNVSELGQDEEVILSLVYKNSPKQRAAFDGSPVLRTDKPLSHCSPMDSPQTPLISNPIPCDVAPQFSRDLFSSICDTSTERTDTFDVQDRDSCWVEHVSDVPSISPGKSSHGASKESIFDVDSTPCPLLKRLRLSADEPVQDETSFSLPFNPLFDQLVAHSSIEPSVSSPSSAMGFTMDKTQCLAPTTPRSIRHSVTTENVATWKTPLSQVDRSSHSDSPITPLPNYFRMMTPELKRALSAYGVRPLPRKRAVTLLTEIYNQLHQYAPHPNEPPLVSQLSSSVPLAERNPNQNTQNVMGKLSSTNPSCKVRASNPPKNRGLNKTKSLGTSSGNLPHESPEVSPLSRNHSGVMCPFEVDDVDEPRTTEEAGQVELKAAVLNYIRANEDLYMNVLTYTPIDFDSLHQTLKGSGLHIVARKLMDILDEQCVTFTLRNRSRKAAAKPRSTRVISSKKRPH</sequence>
<dbReference type="GO" id="GO:0000712">
    <property type="term" value="P:resolution of meiotic recombination intermediates"/>
    <property type="evidence" value="ECO:0007669"/>
    <property type="project" value="TreeGrafter"/>
</dbReference>
<reference evidence="10" key="1">
    <citation type="submission" date="2019-07" db="EMBL/GenBank/DDBJ databases">
        <title>Annotation for the trematode Paragonimus miyazaki's.</title>
        <authorList>
            <person name="Choi Y.-J."/>
        </authorList>
    </citation>
    <scope>NUCLEOTIDE SEQUENCE</scope>
    <source>
        <strain evidence="10">Japan</strain>
    </source>
</reference>
<dbReference type="AlphaFoldDB" id="A0A8S9Y8K1"/>
<dbReference type="Pfam" id="PF09494">
    <property type="entry name" value="Slx4"/>
    <property type="match status" value="1"/>
</dbReference>
<protein>
    <recommendedName>
        <fullName evidence="7">Structure-specific endonuclease subunit SLX4</fullName>
    </recommendedName>
</protein>
<evidence type="ECO:0000313" key="11">
    <source>
        <dbReference type="Proteomes" id="UP000822476"/>
    </source>
</evidence>
<evidence type="ECO:0000256" key="6">
    <source>
        <dbReference type="ARBA" id="ARBA00023242"/>
    </source>
</evidence>
<keyword evidence="5" id="KW-0234">DNA repair</keyword>
<keyword evidence="4" id="KW-0233">DNA recombination</keyword>
<dbReference type="EMBL" id="JTDE01022051">
    <property type="protein sequence ID" value="KAF7232129.1"/>
    <property type="molecule type" value="Genomic_DNA"/>
</dbReference>
<evidence type="ECO:0000256" key="5">
    <source>
        <dbReference type="ARBA" id="ARBA00023204"/>
    </source>
</evidence>
<evidence type="ECO:0000256" key="2">
    <source>
        <dbReference type="ARBA" id="ARBA00006661"/>
    </source>
</evidence>
<evidence type="ECO:0000313" key="10">
    <source>
        <dbReference type="EMBL" id="KAF7232129.1"/>
    </source>
</evidence>
<dbReference type="InterPro" id="IPR011333">
    <property type="entry name" value="SKP1/BTB/POZ_sf"/>
</dbReference>
<feature type="domain" description="BTB" evidence="9">
    <location>
        <begin position="288"/>
        <end position="345"/>
    </location>
</feature>
<dbReference type="PROSITE" id="PS50097">
    <property type="entry name" value="BTB"/>
    <property type="match status" value="1"/>
</dbReference>
<keyword evidence="3" id="KW-0227">DNA damage</keyword>
<dbReference type="GO" id="GO:0006260">
    <property type="term" value="P:DNA replication"/>
    <property type="evidence" value="ECO:0007669"/>
    <property type="project" value="InterPro"/>
</dbReference>
<evidence type="ECO:0000259" key="9">
    <source>
        <dbReference type="PROSITE" id="PS50097"/>
    </source>
</evidence>
<gene>
    <name evidence="10" type="ORF">EG68_09114</name>
</gene>
<comment type="subcellular location">
    <subcellularLocation>
        <location evidence="1">Nucleus</location>
    </subcellularLocation>
</comment>
<feature type="compositionally biased region" description="Polar residues" evidence="8">
    <location>
        <begin position="695"/>
        <end position="707"/>
    </location>
</feature>
<feature type="compositionally biased region" description="Low complexity" evidence="8">
    <location>
        <begin position="648"/>
        <end position="659"/>
    </location>
</feature>
<feature type="compositionally biased region" description="Polar residues" evidence="8">
    <location>
        <begin position="663"/>
        <end position="681"/>
    </location>
</feature>
<accession>A0A8S9Y8K1</accession>
<keyword evidence="11" id="KW-1185">Reference proteome</keyword>
<dbReference type="InterPro" id="IPR018574">
    <property type="entry name" value="Structure-sp_endonuc_su_Slx4"/>
</dbReference>
<dbReference type="Gene3D" id="3.30.710.10">
    <property type="entry name" value="Potassium Channel Kv1.1, Chain A"/>
    <property type="match status" value="1"/>
</dbReference>
<dbReference type="GO" id="GO:0033557">
    <property type="term" value="C:Slx1-Slx4 complex"/>
    <property type="evidence" value="ECO:0007669"/>
    <property type="project" value="InterPro"/>
</dbReference>
<dbReference type="PANTHER" id="PTHR21541">
    <property type="entry name" value="BTB POZ DOMAIN CONTAINING 12"/>
    <property type="match status" value="1"/>
</dbReference>
<feature type="region of interest" description="Disordered" evidence="8">
    <location>
        <begin position="642"/>
        <end position="722"/>
    </location>
</feature>
<evidence type="ECO:0000256" key="8">
    <source>
        <dbReference type="SAM" id="MobiDB-lite"/>
    </source>
</evidence>
<evidence type="ECO:0000256" key="4">
    <source>
        <dbReference type="ARBA" id="ARBA00023172"/>
    </source>
</evidence>
<keyword evidence="6" id="KW-0539">Nucleus</keyword>
<evidence type="ECO:0000256" key="7">
    <source>
        <dbReference type="ARBA" id="ARBA00029496"/>
    </source>
</evidence>
<comment type="similarity">
    <text evidence="2">Belongs to the SLX4 family.</text>
</comment>
<evidence type="ECO:0000256" key="1">
    <source>
        <dbReference type="ARBA" id="ARBA00004123"/>
    </source>
</evidence>